<sequence length="81" mass="8953">MRVLVRITSLTREAMLHMNTTYAPGRGPWWASPWGWGQGQCVAIPGGKPRPGTMNFWCEPVGLSPIAPRQGSRPFSEEEGD</sequence>
<proteinExistence type="predicted"/>
<dbReference type="KEGG" id="mema:MMAB1_0438"/>
<dbReference type="AlphaFoldDB" id="A0A0X3BJI5"/>
<dbReference type="Proteomes" id="UP000069850">
    <property type="component" value="Chromosome 1"/>
</dbReference>
<evidence type="ECO:0000313" key="2">
    <source>
        <dbReference type="Proteomes" id="UP000069850"/>
    </source>
</evidence>
<organism evidence="1 2">
    <name type="scientific">Methanoculleus bourgensis</name>
    <dbReference type="NCBI Taxonomy" id="83986"/>
    <lineage>
        <taxon>Archaea</taxon>
        <taxon>Methanobacteriati</taxon>
        <taxon>Methanobacteriota</taxon>
        <taxon>Stenosarchaea group</taxon>
        <taxon>Methanomicrobia</taxon>
        <taxon>Methanomicrobiales</taxon>
        <taxon>Methanomicrobiaceae</taxon>
        <taxon>Methanoculleus</taxon>
    </lineage>
</organism>
<gene>
    <name evidence="1" type="ORF">MMAB1_0438</name>
</gene>
<evidence type="ECO:0000313" key="1">
    <source>
        <dbReference type="EMBL" id="CVK31655.1"/>
    </source>
</evidence>
<accession>A0A0X3BJI5</accession>
<protein>
    <submittedName>
        <fullName evidence="1">Uncharacterized protein</fullName>
    </submittedName>
</protein>
<reference evidence="1 2" key="1">
    <citation type="submission" date="2016-01" db="EMBL/GenBank/DDBJ databases">
        <authorList>
            <person name="Manzoor S."/>
        </authorList>
    </citation>
    <scope>NUCLEOTIDE SEQUENCE [LARGE SCALE GENOMIC DNA]</scope>
    <source>
        <strain evidence="1">Methanoculleus sp MAB1</strain>
    </source>
</reference>
<dbReference type="EMBL" id="LT158599">
    <property type="protein sequence ID" value="CVK31655.1"/>
    <property type="molecule type" value="Genomic_DNA"/>
</dbReference>
<name>A0A0X3BJI5_9EURY</name>